<name>A0A1H3GGI7_9BACI</name>
<dbReference type="GO" id="GO:0016301">
    <property type="term" value="F:kinase activity"/>
    <property type="evidence" value="ECO:0007669"/>
    <property type="project" value="UniProtKB-KW"/>
</dbReference>
<dbReference type="Gene3D" id="2.30.30.430">
    <property type="entry name" value="Kinase associated protein B domain"/>
    <property type="match status" value="1"/>
</dbReference>
<protein>
    <submittedName>
        <fullName evidence="1">Kinase-associated protein B</fullName>
    </submittedName>
</protein>
<keyword evidence="2" id="KW-1185">Reference proteome</keyword>
<dbReference type="SUPFAM" id="SSF141251">
    <property type="entry name" value="Kinase-associated protein B-like"/>
    <property type="match status" value="1"/>
</dbReference>
<keyword evidence="1" id="KW-0418">Kinase</keyword>
<evidence type="ECO:0000313" key="1">
    <source>
        <dbReference type="EMBL" id="SDY02423.1"/>
    </source>
</evidence>
<gene>
    <name evidence="1" type="ORF">SAMN04488081_1927</name>
</gene>
<dbReference type="Proteomes" id="UP000198647">
    <property type="component" value="Unassembled WGS sequence"/>
</dbReference>
<dbReference type="Pfam" id="PF08810">
    <property type="entry name" value="KapB"/>
    <property type="match status" value="1"/>
</dbReference>
<proteinExistence type="predicted"/>
<dbReference type="InterPro" id="IPR038080">
    <property type="entry name" value="KapB_sf"/>
</dbReference>
<dbReference type="RefSeq" id="WP_093107402.1">
    <property type="nucleotide sequence ID" value="NZ_FNOS01000004.1"/>
</dbReference>
<accession>A0A1H3GGI7</accession>
<reference evidence="1 2" key="1">
    <citation type="submission" date="2016-10" db="EMBL/GenBank/DDBJ databases">
        <authorList>
            <person name="Varghese N."/>
            <person name="Submissions S."/>
        </authorList>
    </citation>
    <scope>NUCLEOTIDE SEQUENCE [LARGE SCALE GENOMIC DNA]</scope>
    <source>
        <strain evidence="1 2">DSM 20748</strain>
    </source>
</reference>
<sequence length="126" mass="14765">MDEVKIDDTVKAFYKTGTYIGKVKEDRGSKFLVEVLGVHTHPAQGDLHNPGQTEDVFFHQRKALAHHEKANVDKQAVHPYDDEIPDYMKSLEDSVQKYKEKLERRDTEFNQKALTRLQDLEKQYFK</sequence>
<comment type="caution">
    <text evidence="1">The sequence shown here is derived from an EMBL/GenBank/DDBJ whole genome shotgun (WGS) entry which is preliminary data.</text>
</comment>
<evidence type="ECO:0000313" key="2">
    <source>
        <dbReference type="Proteomes" id="UP000198647"/>
    </source>
</evidence>
<dbReference type="InterPro" id="IPR014916">
    <property type="entry name" value="KapB"/>
</dbReference>
<keyword evidence="1" id="KW-0808">Transferase</keyword>
<dbReference type="EMBL" id="FNOS01000004">
    <property type="protein sequence ID" value="SDY02423.1"/>
    <property type="molecule type" value="Genomic_DNA"/>
</dbReference>
<organism evidence="1 2">
    <name type="scientific">Salimicrobium album</name>
    <dbReference type="NCBI Taxonomy" id="50717"/>
    <lineage>
        <taxon>Bacteria</taxon>
        <taxon>Bacillati</taxon>
        <taxon>Bacillota</taxon>
        <taxon>Bacilli</taxon>
        <taxon>Bacillales</taxon>
        <taxon>Bacillaceae</taxon>
        <taxon>Salimicrobium</taxon>
    </lineage>
</organism>
<dbReference type="SMART" id="SM01298">
    <property type="entry name" value="KapB"/>
    <property type="match status" value="1"/>
</dbReference>